<dbReference type="InterPro" id="IPR003777">
    <property type="entry name" value="XdhC_CoxI"/>
</dbReference>
<feature type="domain" description="XdhC- CoxI" evidence="1">
    <location>
        <begin position="14"/>
        <end position="77"/>
    </location>
</feature>
<dbReference type="InterPro" id="IPR052698">
    <property type="entry name" value="MoCofactor_Util/Proc"/>
</dbReference>
<dbReference type="PANTHER" id="PTHR30388:SF6">
    <property type="entry name" value="XANTHINE DEHYDROGENASE SUBUNIT A-RELATED"/>
    <property type="match status" value="1"/>
</dbReference>
<dbReference type="Pfam" id="PF13478">
    <property type="entry name" value="XdhC_C"/>
    <property type="match status" value="1"/>
</dbReference>
<dbReference type="InterPro" id="IPR027051">
    <property type="entry name" value="XdhC_Rossmann_dom"/>
</dbReference>
<keyword evidence="4" id="KW-1185">Reference proteome</keyword>
<gene>
    <name evidence="3" type="ORF">GCM10023307_00070</name>
</gene>
<feature type="domain" description="XdhC Rossmann" evidence="2">
    <location>
        <begin position="163"/>
        <end position="299"/>
    </location>
</feature>
<protein>
    <recommendedName>
        <fullName evidence="5">XdhC/CoxI family protein</fullName>
    </recommendedName>
</protein>
<proteinExistence type="predicted"/>
<sequence length="308" mass="33177">MNERLFARLQVRLATEPVVLASVLETRGATPRKGGSRMLIGAGGSEGSIGGGMAEAQVIAAANALLQEAGRSAVVEIDLTGRQGAAGICGGHMRIGLRRWQGADDRLRVASIAETLAIGNSFMLERDDLGGGEPQTIEPQTIEPQTIEPQTIEPQRIWPDPRLLIVGAGHCGLALHDLANTLDFDVWVHDERSDELAKFDRATRLSGPFDLLRDALDTPREVFAVLLNRDFRCDVDALRTLCQRPPRYIGMMGSARRIGEVRAALPEHAAALAALRAPVGLDIGAQTPHEIAISILAELIQLRSASDR</sequence>
<dbReference type="RefSeq" id="WP_345301228.1">
    <property type="nucleotide sequence ID" value="NZ_BAABJE010000001.1"/>
</dbReference>
<dbReference type="PANTHER" id="PTHR30388">
    <property type="entry name" value="ALDEHYDE OXIDOREDUCTASE MOLYBDENUM COFACTOR ASSEMBLY PROTEIN"/>
    <property type="match status" value="1"/>
</dbReference>
<reference evidence="4" key="1">
    <citation type="journal article" date="2019" name="Int. J. Syst. Evol. Microbiol.">
        <title>The Global Catalogue of Microorganisms (GCM) 10K type strain sequencing project: providing services to taxonomists for standard genome sequencing and annotation.</title>
        <authorList>
            <consortium name="The Broad Institute Genomics Platform"/>
            <consortium name="The Broad Institute Genome Sequencing Center for Infectious Disease"/>
            <person name="Wu L."/>
            <person name="Ma J."/>
        </authorList>
    </citation>
    <scope>NUCLEOTIDE SEQUENCE [LARGE SCALE GENOMIC DNA]</scope>
    <source>
        <strain evidence="4">JCM 18204</strain>
    </source>
</reference>
<organism evidence="3 4">
    <name type="scientific">Lysobacter hankyongensis</name>
    <dbReference type="NCBI Taxonomy" id="1176535"/>
    <lineage>
        <taxon>Bacteria</taxon>
        <taxon>Pseudomonadati</taxon>
        <taxon>Pseudomonadota</taxon>
        <taxon>Gammaproteobacteria</taxon>
        <taxon>Lysobacterales</taxon>
        <taxon>Lysobacteraceae</taxon>
        <taxon>Lysobacter</taxon>
    </lineage>
</organism>
<evidence type="ECO:0000313" key="3">
    <source>
        <dbReference type="EMBL" id="GAA4780286.1"/>
    </source>
</evidence>
<name>A0ABP9AFH5_9GAMM</name>
<dbReference type="Proteomes" id="UP001499959">
    <property type="component" value="Unassembled WGS sequence"/>
</dbReference>
<evidence type="ECO:0000259" key="2">
    <source>
        <dbReference type="Pfam" id="PF13478"/>
    </source>
</evidence>
<dbReference type="EMBL" id="BAABJE010000001">
    <property type="protein sequence ID" value="GAA4780286.1"/>
    <property type="molecule type" value="Genomic_DNA"/>
</dbReference>
<dbReference type="Gene3D" id="3.40.50.720">
    <property type="entry name" value="NAD(P)-binding Rossmann-like Domain"/>
    <property type="match status" value="1"/>
</dbReference>
<comment type="caution">
    <text evidence="3">The sequence shown here is derived from an EMBL/GenBank/DDBJ whole genome shotgun (WGS) entry which is preliminary data.</text>
</comment>
<evidence type="ECO:0008006" key="5">
    <source>
        <dbReference type="Google" id="ProtNLM"/>
    </source>
</evidence>
<evidence type="ECO:0000259" key="1">
    <source>
        <dbReference type="Pfam" id="PF02625"/>
    </source>
</evidence>
<dbReference type="Pfam" id="PF02625">
    <property type="entry name" value="XdhC_CoxI"/>
    <property type="match status" value="1"/>
</dbReference>
<evidence type="ECO:0000313" key="4">
    <source>
        <dbReference type="Proteomes" id="UP001499959"/>
    </source>
</evidence>
<accession>A0ABP9AFH5</accession>